<comment type="caution">
    <text evidence="1">The sequence shown here is derived from an EMBL/GenBank/DDBJ whole genome shotgun (WGS) entry which is preliminary data.</text>
</comment>
<dbReference type="EMBL" id="JAPQKL010000005">
    <property type="protein sequence ID" value="KAJ5131039.1"/>
    <property type="molecule type" value="Genomic_DNA"/>
</dbReference>
<dbReference type="AlphaFoldDB" id="A0A9W9GVX5"/>
<proteinExistence type="predicted"/>
<dbReference type="OrthoDB" id="4364923at2759"/>
<reference evidence="1" key="1">
    <citation type="submission" date="2022-11" db="EMBL/GenBank/DDBJ databases">
        <authorList>
            <person name="Petersen C."/>
        </authorList>
    </citation>
    <scope>NUCLEOTIDE SEQUENCE</scope>
    <source>
        <strain evidence="1">IBT 22155</strain>
    </source>
</reference>
<organism evidence="1 2">
    <name type="scientific">Penicillium bovifimosum</name>
    <dbReference type="NCBI Taxonomy" id="126998"/>
    <lineage>
        <taxon>Eukaryota</taxon>
        <taxon>Fungi</taxon>
        <taxon>Dikarya</taxon>
        <taxon>Ascomycota</taxon>
        <taxon>Pezizomycotina</taxon>
        <taxon>Eurotiomycetes</taxon>
        <taxon>Eurotiomycetidae</taxon>
        <taxon>Eurotiales</taxon>
        <taxon>Aspergillaceae</taxon>
        <taxon>Penicillium</taxon>
    </lineage>
</organism>
<sequence>MDSQPIFCTKCSRTRAIDEFLVNKQGKRNKTCKRHSKKRPLEIDDWENFIQVIRNWNKPNHSEILDGTYTFALDALPLDFRSLPVQKNAFLRSELNTAMRISLTLFGTKENFGSSFSYRCSQDMMSVKKYDPPVEPEKRRDGKRMERFPCESRLCMTHCLQSRTLTLSIRHKWHMPYVDIEVPQTVQDLIYERGSSKTSSEILRDVRAVPEAKDVTRQQVYYLWKKVNAEIRQPDSDPFASATMLLSEDSNSQN</sequence>
<gene>
    <name evidence="1" type="ORF">N7515_007078</name>
</gene>
<reference evidence="1" key="2">
    <citation type="journal article" date="2023" name="IMA Fungus">
        <title>Comparative genomic study of the Penicillium genus elucidates a diverse pangenome and 15 lateral gene transfer events.</title>
        <authorList>
            <person name="Petersen C."/>
            <person name="Sorensen T."/>
            <person name="Nielsen M.R."/>
            <person name="Sondergaard T.E."/>
            <person name="Sorensen J.L."/>
            <person name="Fitzpatrick D.A."/>
            <person name="Frisvad J.C."/>
            <person name="Nielsen K.L."/>
        </authorList>
    </citation>
    <scope>NUCLEOTIDE SEQUENCE</scope>
    <source>
        <strain evidence="1">IBT 22155</strain>
    </source>
</reference>
<evidence type="ECO:0000313" key="2">
    <source>
        <dbReference type="Proteomes" id="UP001149079"/>
    </source>
</evidence>
<keyword evidence="2" id="KW-1185">Reference proteome</keyword>
<evidence type="ECO:0000313" key="1">
    <source>
        <dbReference type="EMBL" id="KAJ5131039.1"/>
    </source>
</evidence>
<dbReference type="RefSeq" id="XP_056521418.1">
    <property type="nucleotide sequence ID" value="XM_056667822.1"/>
</dbReference>
<accession>A0A9W9GVX5</accession>
<dbReference type="Proteomes" id="UP001149079">
    <property type="component" value="Unassembled WGS sequence"/>
</dbReference>
<protein>
    <submittedName>
        <fullName evidence="1">Uncharacterized protein</fullName>
    </submittedName>
</protein>
<dbReference type="GeneID" id="81406992"/>
<name>A0A9W9GVX5_9EURO</name>